<dbReference type="AlphaFoldDB" id="A0A917M1E6"/>
<dbReference type="EMBL" id="BMEQ01000038">
    <property type="protein sequence ID" value="GGG70376.1"/>
    <property type="molecule type" value="Genomic_DNA"/>
</dbReference>
<organism evidence="1 2">
    <name type="scientific">Kocuria dechangensis</name>
    <dbReference type="NCBI Taxonomy" id="1176249"/>
    <lineage>
        <taxon>Bacteria</taxon>
        <taxon>Bacillati</taxon>
        <taxon>Actinomycetota</taxon>
        <taxon>Actinomycetes</taxon>
        <taxon>Micrococcales</taxon>
        <taxon>Micrococcaceae</taxon>
        <taxon>Kocuria</taxon>
    </lineage>
</organism>
<evidence type="ECO:0000313" key="2">
    <source>
        <dbReference type="Proteomes" id="UP000638848"/>
    </source>
</evidence>
<sequence length="71" mass="8357">MEISSQTTENLKKHLEEIAIEQATRRNNGTRGDHDYLSVMSDESLRDHQLYILREVTRRDAGPRYYATFTK</sequence>
<proteinExistence type="predicted"/>
<name>A0A917M1E6_9MICC</name>
<keyword evidence="2" id="KW-1185">Reference proteome</keyword>
<dbReference type="RefSeq" id="WP_188540151.1">
    <property type="nucleotide sequence ID" value="NZ_BMEQ01000038.1"/>
</dbReference>
<gene>
    <name evidence="1" type="ORF">GCM10011374_38640</name>
</gene>
<reference evidence="1" key="1">
    <citation type="journal article" date="2014" name="Int. J. Syst. Evol. Microbiol.">
        <title>Complete genome sequence of Corynebacterium casei LMG S-19264T (=DSM 44701T), isolated from a smear-ripened cheese.</title>
        <authorList>
            <consortium name="US DOE Joint Genome Institute (JGI-PGF)"/>
            <person name="Walter F."/>
            <person name="Albersmeier A."/>
            <person name="Kalinowski J."/>
            <person name="Ruckert C."/>
        </authorList>
    </citation>
    <scope>NUCLEOTIDE SEQUENCE</scope>
    <source>
        <strain evidence="1">CGMCC 1.12187</strain>
    </source>
</reference>
<protein>
    <submittedName>
        <fullName evidence="1">Uncharacterized protein</fullName>
    </submittedName>
</protein>
<reference evidence="1" key="2">
    <citation type="submission" date="2020-09" db="EMBL/GenBank/DDBJ databases">
        <authorList>
            <person name="Sun Q."/>
            <person name="Zhou Y."/>
        </authorList>
    </citation>
    <scope>NUCLEOTIDE SEQUENCE</scope>
    <source>
        <strain evidence="1">CGMCC 1.12187</strain>
    </source>
</reference>
<comment type="caution">
    <text evidence="1">The sequence shown here is derived from an EMBL/GenBank/DDBJ whole genome shotgun (WGS) entry which is preliminary data.</text>
</comment>
<accession>A0A917M1E6</accession>
<dbReference type="Proteomes" id="UP000638848">
    <property type="component" value="Unassembled WGS sequence"/>
</dbReference>
<evidence type="ECO:0000313" key="1">
    <source>
        <dbReference type="EMBL" id="GGG70376.1"/>
    </source>
</evidence>